<reference evidence="1 2" key="1">
    <citation type="submission" date="2019-10" db="EMBL/GenBank/DDBJ databases">
        <title>Glycomyces albidus sp. nov., a novel actinomycete isolated from rhizosphere soil of wheat (Triticum aestivum L.).</title>
        <authorList>
            <person name="Qian L."/>
        </authorList>
    </citation>
    <scope>NUCLEOTIDE SEQUENCE [LARGE SCALE GENOMIC DNA]</scope>
    <source>
        <strain evidence="1 2">NEAU-7082</strain>
    </source>
</reference>
<dbReference type="Proteomes" id="UP000477750">
    <property type="component" value="Unassembled WGS sequence"/>
</dbReference>
<proteinExistence type="predicted"/>
<evidence type="ECO:0000313" key="1">
    <source>
        <dbReference type="EMBL" id="MQM26795.1"/>
    </source>
</evidence>
<dbReference type="EMBL" id="WIAO01000017">
    <property type="protein sequence ID" value="MQM26795.1"/>
    <property type="molecule type" value="Genomic_DNA"/>
</dbReference>
<name>A0A6L5GAV3_9ACTN</name>
<protein>
    <submittedName>
        <fullName evidence="1">Uncharacterized protein</fullName>
    </submittedName>
</protein>
<organism evidence="1 2">
    <name type="scientific">Glycomyces albidus</name>
    <dbReference type="NCBI Taxonomy" id="2656774"/>
    <lineage>
        <taxon>Bacteria</taxon>
        <taxon>Bacillati</taxon>
        <taxon>Actinomycetota</taxon>
        <taxon>Actinomycetes</taxon>
        <taxon>Glycomycetales</taxon>
        <taxon>Glycomycetaceae</taxon>
        <taxon>Glycomyces</taxon>
    </lineage>
</organism>
<evidence type="ECO:0000313" key="2">
    <source>
        <dbReference type="Proteomes" id="UP000477750"/>
    </source>
</evidence>
<accession>A0A6L5GAV3</accession>
<dbReference type="RefSeq" id="WP_153025952.1">
    <property type="nucleotide sequence ID" value="NZ_WIAO01000017.1"/>
</dbReference>
<dbReference type="AlphaFoldDB" id="A0A6L5GAV3"/>
<keyword evidence="2" id="KW-1185">Reference proteome</keyword>
<sequence length="101" mass="11586">MIDWDELRIDFPERELAWATREMSKNPAGDTLLHDRAHDFLDVYVQGTGRTVDRSTVIPLIRDGLRTEICRACTDQGEKANDNGYTETQIKAFWAMRDAAL</sequence>
<comment type="caution">
    <text evidence="1">The sequence shown here is derived from an EMBL/GenBank/DDBJ whole genome shotgun (WGS) entry which is preliminary data.</text>
</comment>
<gene>
    <name evidence="1" type="ORF">GFD30_14625</name>
</gene>